<evidence type="ECO:0000313" key="4">
    <source>
        <dbReference type="Proteomes" id="UP000756132"/>
    </source>
</evidence>
<evidence type="ECO:0000313" key="3">
    <source>
        <dbReference type="EMBL" id="UJO14497.1"/>
    </source>
</evidence>
<reference evidence="3" key="1">
    <citation type="submission" date="2021-12" db="EMBL/GenBank/DDBJ databases">
        <authorList>
            <person name="Zaccaron A."/>
            <person name="Stergiopoulos I."/>
        </authorList>
    </citation>
    <scope>NUCLEOTIDE SEQUENCE</scope>
    <source>
        <strain evidence="3">Race5_Kim</strain>
    </source>
</reference>
<accession>A0A9Q8LBQ6</accession>
<dbReference type="KEGG" id="ffu:CLAFUR5_03614"/>
<feature type="domain" description="DUF7730" evidence="2">
    <location>
        <begin position="350"/>
        <end position="447"/>
    </location>
</feature>
<dbReference type="Pfam" id="PF24864">
    <property type="entry name" value="DUF7730"/>
    <property type="match status" value="2"/>
</dbReference>
<organism evidence="3 4">
    <name type="scientific">Passalora fulva</name>
    <name type="common">Tomato leaf mold</name>
    <name type="synonym">Cladosporium fulvum</name>
    <dbReference type="NCBI Taxonomy" id="5499"/>
    <lineage>
        <taxon>Eukaryota</taxon>
        <taxon>Fungi</taxon>
        <taxon>Dikarya</taxon>
        <taxon>Ascomycota</taxon>
        <taxon>Pezizomycotina</taxon>
        <taxon>Dothideomycetes</taxon>
        <taxon>Dothideomycetidae</taxon>
        <taxon>Mycosphaerellales</taxon>
        <taxon>Mycosphaerellaceae</taxon>
        <taxon>Fulvia</taxon>
    </lineage>
</organism>
<sequence>MAPKSKKRKMTVAQPVAQSVTAAPAKKEPPKTTFMDLPVEIRCEIYGYVLEEPTPIKLRIQFHKKKNGPREIVRIFHRRDPKHHGQVYDKKTKSWIPKQYTHSSILLVNRQINEEATPVLFAQNGYFLETTAALRDFLELIGASNVRHLRRIIIGADGYKANNARAAFQALTAAKGLRALEIDHSNLCAPQGRESTTTHRLAGDCRTLLKSLKASYETLNLFGSVLDVLSVTLRPCKAWSHPPPFSTVGHRRGHEGGGSKRMLRVSDTNGRQAASISNATLESSTDGCSLASGDKVGRPATYDDVTGTYKHMVNIQDSSSFCIRTYTITSGALKGCRTIILVPAGSFRLLDLPGEIRNMIYKCVVMSPNMISLETYHPKGHGERVVQTSFKRKDHKTKAQHTKKFEVPGPNSDTASLLLVNHQIHDEAVEVLYGHNTFSFDLTDTLKLFIKINGKCLPYLRFIELDCFWHLVPDKVVKTLKAAQRAMWRAPGLRKVQIKHHAVCSSTSLDAEAFVDVFAPLLQKIQNFKQAQGINSNMTELLEFPACSCDDCARRKAGIRITPFARGPCAGNPKCVSNQTDFPQQVKEVVAKKFPAKE</sequence>
<reference evidence="3" key="2">
    <citation type="journal article" date="2022" name="Microb. Genom.">
        <title>A chromosome-scale genome assembly of the tomato pathogen Cladosporium fulvum reveals a compartmentalized genome architecture and the presence of a dispensable chromosome.</title>
        <authorList>
            <person name="Zaccaron A.Z."/>
            <person name="Chen L.H."/>
            <person name="Samaras A."/>
            <person name="Stergiopoulos I."/>
        </authorList>
    </citation>
    <scope>NUCLEOTIDE SEQUENCE</scope>
    <source>
        <strain evidence="3">Race5_Kim</strain>
    </source>
</reference>
<dbReference type="GeneID" id="71983492"/>
<keyword evidence="4" id="KW-1185">Reference proteome</keyword>
<gene>
    <name evidence="3" type="ORF">CLAFUR5_03614</name>
</gene>
<feature type="region of interest" description="Disordered" evidence="1">
    <location>
        <begin position="244"/>
        <end position="267"/>
    </location>
</feature>
<dbReference type="Proteomes" id="UP000756132">
    <property type="component" value="Chromosome 2"/>
</dbReference>
<evidence type="ECO:0000259" key="2">
    <source>
        <dbReference type="Pfam" id="PF24864"/>
    </source>
</evidence>
<dbReference type="RefSeq" id="XP_047758863.1">
    <property type="nucleotide sequence ID" value="XM_047902762.1"/>
</dbReference>
<feature type="compositionally biased region" description="Basic residues" evidence="1">
    <location>
        <begin position="1"/>
        <end position="10"/>
    </location>
</feature>
<protein>
    <recommendedName>
        <fullName evidence="2">DUF7730 domain-containing protein</fullName>
    </recommendedName>
</protein>
<dbReference type="OrthoDB" id="5272396at2759"/>
<dbReference type="AlphaFoldDB" id="A0A9Q8LBQ6"/>
<name>A0A9Q8LBQ6_PASFU</name>
<proteinExistence type="predicted"/>
<dbReference type="EMBL" id="CP090164">
    <property type="protein sequence ID" value="UJO14497.1"/>
    <property type="molecule type" value="Genomic_DNA"/>
</dbReference>
<dbReference type="InterPro" id="IPR056632">
    <property type="entry name" value="DUF7730"/>
</dbReference>
<dbReference type="PANTHER" id="PTHR38790">
    <property type="entry name" value="2EXR DOMAIN-CONTAINING PROTEIN-RELATED"/>
    <property type="match status" value="1"/>
</dbReference>
<evidence type="ECO:0000256" key="1">
    <source>
        <dbReference type="SAM" id="MobiDB-lite"/>
    </source>
</evidence>
<feature type="region of interest" description="Disordered" evidence="1">
    <location>
        <begin position="1"/>
        <end position="29"/>
    </location>
</feature>
<feature type="domain" description="DUF7730" evidence="2">
    <location>
        <begin position="33"/>
        <end position="154"/>
    </location>
</feature>